<evidence type="ECO:0000256" key="3">
    <source>
        <dbReference type="ARBA" id="ARBA00022946"/>
    </source>
</evidence>
<evidence type="ECO:0000256" key="4">
    <source>
        <dbReference type="ARBA" id="ARBA00023295"/>
    </source>
</evidence>
<gene>
    <name evidence="6" type="ORF">U472_03320</name>
</gene>
<dbReference type="InterPro" id="IPR017853">
    <property type="entry name" value="GH"/>
</dbReference>
<dbReference type="CDD" id="cd11234">
    <property type="entry name" value="E_set_GDE_N"/>
    <property type="match status" value="1"/>
</dbReference>
<dbReference type="Proteomes" id="UP000093514">
    <property type="component" value="Unassembled WGS sequence"/>
</dbReference>
<evidence type="ECO:0000313" key="7">
    <source>
        <dbReference type="Proteomes" id="UP000093514"/>
    </source>
</evidence>
<sequence>MLRVDTYPTHEHDGIKIRRGKALPFGATIVPGGVNFSVFSKHATSCELVLFRKHEKEPFTIIPFPDEFRIGNVFTMMVFDIDYENIEYGYRMDGPYDPREGFWFDKEKILLDPYAKAIGGREVWGKEPDWDNQFQHRSRIIFDDFDWQGDRPLEIDMKDLVIYETHVRGFTKHSSSDVKYPGTFAAIREKIPYLKKLGINCIELLPVFEFDEFEHSRISKVTGERLMNYWGYSAVGFFAPKAGYAATGKYGMEVDELKNLVKELHKNGIEVILDVVFNHTAEGNEKGPYISYRGIDNKTYYLLTPQGYYYNFSGCGNTLNCNNPIVRNMILDCLRYWAAEYHIDGFRFDLASILSRDQKGAPMVNPPLLEALAHDPVLGKCKLIAEAWDAGGLYQVGSFPAWGRWAEWNGQYRDDLRRFLKGNGDMVGRIVQRVQGSPDLYSDRGPTASVNFITCHDGFTLMDLFSYNRKHNDANGENNRDGADENYSWNFGHEGPTDDYSINRERIKQVKNAITILLLSRGVPMLLAGDEFGNTQFGNNNAYCQDNEISWLNWDLLEENREIFDYFKKMIEFRKKHPVLRAEQFSTAYNSSGYPEVSWHGQKAWNFNFGSSTLTMAVMFAGGAEDYGTEDDEFIYAAINMHWELHGFELPELPEGKKWYVVANTGMIPPQDMWDEGNHKKLEDQNEVLVGARSIILLTAK</sequence>
<comment type="similarity">
    <text evidence="1">Belongs to the glycosyl hydrolase 13 family.</text>
</comment>
<keyword evidence="3" id="KW-0809">Transit peptide</keyword>
<dbReference type="SUPFAM" id="SSF81296">
    <property type="entry name" value="E set domains"/>
    <property type="match status" value="1"/>
</dbReference>
<dbReference type="FunFam" id="3.20.20.80:FF:000054">
    <property type="entry name" value="Glycogen debranching enzyme"/>
    <property type="match status" value="1"/>
</dbReference>
<dbReference type="GO" id="GO:0004135">
    <property type="term" value="F:amylo-alpha-1,6-glucosidase activity"/>
    <property type="evidence" value="ECO:0007669"/>
    <property type="project" value="InterPro"/>
</dbReference>
<dbReference type="PANTHER" id="PTHR43002">
    <property type="entry name" value="GLYCOGEN DEBRANCHING ENZYME"/>
    <property type="match status" value="1"/>
</dbReference>
<dbReference type="Pfam" id="PF02922">
    <property type="entry name" value="CBM_48"/>
    <property type="match status" value="1"/>
</dbReference>
<keyword evidence="4" id="KW-0326">Glycosidase</keyword>
<dbReference type="AlphaFoldDB" id="A0A1C0AB48"/>
<protein>
    <submittedName>
        <fullName evidence="6">Glycogen debranching enzyme GlgX</fullName>
    </submittedName>
</protein>
<evidence type="ECO:0000313" key="6">
    <source>
        <dbReference type="EMBL" id="OCL27597.1"/>
    </source>
</evidence>
<dbReference type="Gene3D" id="2.60.40.1180">
    <property type="entry name" value="Golgi alpha-mannosidase II"/>
    <property type="match status" value="1"/>
</dbReference>
<evidence type="ECO:0000259" key="5">
    <source>
        <dbReference type="SMART" id="SM00642"/>
    </source>
</evidence>
<dbReference type="RefSeq" id="WP_068715498.1">
    <property type="nucleotide sequence ID" value="NZ_LWDV01000007.1"/>
</dbReference>
<evidence type="ECO:0000256" key="2">
    <source>
        <dbReference type="ARBA" id="ARBA00022801"/>
    </source>
</evidence>
<keyword evidence="7" id="KW-1185">Reference proteome</keyword>
<dbReference type="Pfam" id="PF00128">
    <property type="entry name" value="Alpha-amylase"/>
    <property type="match status" value="2"/>
</dbReference>
<dbReference type="CDD" id="cd11326">
    <property type="entry name" value="AmyAc_Glg_debranch"/>
    <property type="match status" value="1"/>
</dbReference>
<dbReference type="InterPro" id="IPR011837">
    <property type="entry name" value="Glycogen_debranch_GlgX"/>
</dbReference>
<organism evidence="6 7">
    <name type="scientific">Orenia metallireducens</name>
    <dbReference type="NCBI Taxonomy" id="1413210"/>
    <lineage>
        <taxon>Bacteria</taxon>
        <taxon>Bacillati</taxon>
        <taxon>Bacillota</taxon>
        <taxon>Clostridia</taxon>
        <taxon>Halanaerobiales</taxon>
        <taxon>Halobacteroidaceae</taxon>
        <taxon>Orenia</taxon>
    </lineage>
</organism>
<accession>A0A1C0AB48</accession>
<dbReference type="Gene3D" id="3.20.20.80">
    <property type="entry name" value="Glycosidases"/>
    <property type="match status" value="1"/>
</dbReference>
<dbReference type="SMART" id="SM00642">
    <property type="entry name" value="Aamy"/>
    <property type="match status" value="1"/>
</dbReference>
<feature type="domain" description="Glycosyl hydrolase family 13 catalytic" evidence="5">
    <location>
        <begin position="164"/>
        <end position="574"/>
    </location>
</feature>
<evidence type="ECO:0000256" key="1">
    <source>
        <dbReference type="ARBA" id="ARBA00008061"/>
    </source>
</evidence>
<dbReference type="InterPro" id="IPR014756">
    <property type="entry name" value="Ig_E-set"/>
</dbReference>
<dbReference type="InterPro" id="IPR006047">
    <property type="entry name" value="GH13_cat_dom"/>
</dbReference>
<dbReference type="InterPro" id="IPR013783">
    <property type="entry name" value="Ig-like_fold"/>
</dbReference>
<dbReference type="SUPFAM" id="SSF51011">
    <property type="entry name" value="Glycosyl hydrolase domain"/>
    <property type="match status" value="1"/>
</dbReference>
<proteinExistence type="inferred from homology"/>
<dbReference type="EMBL" id="LWDV01000007">
    <property type="protein sequence ID" value="OCL27597.1"/>
    <property type="molecule type" value="Genomic_DNA"/>
</dbReference>
<dbReference type="Gene3D" id="2.60.40.10">
    <property type="entry name" value="Immunoglobulins"/>
    <property type="match status" value="1"/>
</dbReference>
<dbReference type="InterPro" id="IPR013780">
    <property type="entry name" value="Glyco_hydro_b"/>
</dbReference>
<dbReference type="InterPro" id="IPR004193">
    <property type="entry name" value="Glyco_hydro_13_N"/>
</dbReference>
<reference evidence="7" key="1">
    <citation type="submission" date="2016-07" db="EMBL/GenBank/DDBJ databases">
        <authorList>
            <person name="Florea S."/>
            <person name="Webb J.S."/>
            <person name="Jaromczyk J."/>
            <person name="Schardl C.L."/>
        </authorList>
    </citation>
    <scope>NUCLEOTIDE SEQUENCE [LARGE SCALE GENOMIC DNA]</scope>
    <source>
        <strain evidence="7">Z6</strain>
    </source>
</reference>
<name>A0A1C0AB48_9FIRM</name>
<dbReference type="OrthoDB" id="9761875at2"/>
<reference evidence="6 7" key="2">
    <citation type="submission" date="2016-08" db="EMBL/GenBank/DDBJ databases">
        <title>Orenia metallireducens sp. nov. strain Z6, a Novel Metal-reducing Firmicute from the Deep Subsurface.</title>
        <authorList>
            <person name="Maxim B.I."/>
            <person name="Kenneth K."/>
            <person name="Flynn T.M."/>
            <person name="Oloughlin E.J."/>
            <person name="Locke R.A."/>
            <person name="Weber J.R."/>
            <person name="Egan S.M."/>
            <person name="Mackie R.I."/>
            <person name="Cann I.K."/>
        </authorList>
    </citation>
    <scope>NUCLEOTIDE SEQUENCE [LARGE SCALE GENOMIC DNA]</scope>
    <source>
        <strain evidence="6 7">Z6</strain>
    </source>
</reference>
<comment type="caution">
    <text evidence="6">The sequence shown here is derived from an EMBL/GenBank/DDBJ whole genome shotgun (WGS) entry which is preliminary data.</text>
</comment>
<dbReference type="GO" id="GO:0005980">
    <property type="term" value="P:glycogen catabolic process"/>
    <property type="evidence" value="ECO:0007669"/>
    <property type="project" value="InterPro"/>
</dbReference>
<dbReference type="NCBIfam" id="TIGR02100">
    <property type="entry name" value="glgX_debranch"/>
    <property type="match status" value="1"/>
</dbReference>
<dbReference type="SUPFAM" id="SSF51445">
    <property type="entry name" value="(Trans)glycosidases"/>
    <property type="match status" value="1"/>
</dbReference>
<keyword evidence="2" id="KW-0378">Hydrolase</keyword>